<reference evidence="1" key="1">
    <citation type="submission" date="2023-07" db="EMBL/GenBank/DDBJ databases">
        <title>The genome sequence of Rhodocytophaga aerolata KACC 12507.</title>
        <authorList>
            <person name="Zhang X."/>
        </authorList>
    </citation>
    <scope>NUCLEOTIDE SEQUENCE</scope>
    <source>
        <strain evidence="1">KACC 12507</strain>
    </source>
</reference>
<dbReference type="Proteomes" id="UP001168528">
    <property type="component" value="Unassembled WGS sequence"/>
</dbReference>
<keyword evidence="2" id="KW-1185">Reference proteome</keyword>
<evidence type="ECO:0000313" key="2">
    <source>
        <dbReference type="Proteomes" id="UP001168528"/>
    </source>
</evidence>
<accession>A0ABT8RG35</accession>
<sequence length="109" mass="12795">MDEPKKDDFKNYRSYSYNDALRLVQYELNLLEQNHGVLKKWSIEHHFSYTTIVNIKNDKLGSEAPKMLLKILIALGFEAKLTIDIISTGKGRNEFEEKQSYILRRISTK</sequence>
<evidence type="ECO:0000313" key="1">
    <source>
        <dbReference type="EMBL" id="MDO1451064.1"/>
    </source>
</evidence>
<dbReference type="EMBL" id="JAUKPO010000042">
    <property type="protein sequence ID" value="MDO1451064.1"/>
    <property type="molecule type" value="Genomic_DNA"/>
</dbReference>
<evidence type="ECO:0008006" key="3">
    <source>
        <dbReference type="Google" id="ProtNLM"/>
    </source>
</evidence>
<dbReference type="RefSeq" id="WP_302041864.1">
    <property type="nucleotide sequence ID" value="NZ_JAUKPO010000042.1"/>
</dbReference>
<gene>
    <name evidence="1" type="ORF">Q0590_32620</name>
</gene>
<protein>
    <recommendedName>
        <fullName evidence="3">XRE family transcriptional regulator</fullName>
    </recommendedName>
</protein>
<comment type="caution">
    <text evidence="1">The sequence shown here is derived from an EMBL/GenBank/DDBJ whole genome shotgun (WGS) entry which is preliminary data.</text>
</comment>
<name>A0ABT8RG35_9BACT</name>
<proteinExistence type="predicted"/>
<organism evidence="1 2">
    <name type="scientific">Rhodocytophaga aerolata</name>
    <dbReference type="NCBI Taxonomy" id="455078"/>
    <lineage>
        <taxon>Bacteria</taxon>
        <taxon>Pseudomonadati</taxon>
        <taxon>Bacteroidota</taxon>
        <taxon>Cytophagia</taxon>
        <taxon>Cytophagales</taxon>
        <taxon>Rhodocytophagaceae</taxon>
        <taxon>Rhodocytophaga</taxon>
    </lineage>
</organism>